<dbReference type="OrthoDB" id="2423701at2759"/>
<keyword evidence="3" id="KW-0677">Repeat</keyword>
<organism evidence="13 14">
    <name type="scientific">Paramecium sonneborni</name>
    <dbReference type="NCBI Taxonomy" id="65129"/>
    <lineage>
        <taxon>Eukaryota</taxon>
        <taxon>Sar</taxon>
        <taxon>Alveolata</taxon>
        <taxon>Ciliophora</taxon>
        <taxon>Intramacronucleata</taxon>
        <taxon>Oligohymenophorea</taxon>
        <taxon>Peniculida</taxon>
        <taxon>Parameciidae</taxon>
        <taxon>Paramecium</taxon>
    </lineage>
</organism>
<dbReference type="InterPro" id="IPR019734">
    <property type="entry name" value="TPR_rpt"/>
</dbReference>
<evidence type="ECO:0000256" key="9">
    <source>
        <dbReference type="PROSITE-ProRule" id="PRU00339"/>
    </source>
</evidence>
<keyword evidence="14" id="KW-1185">Reference proteome</keyword>
<feature type="domain" description="STI1" evidence="12">
    <location>
        <begin position="155"/>
        <end position="199"/>
    </location>
</feature>
<feature type="repeat" description="TPR" evidence="9">
    <location>
        <begin position="466"/>
        <end position="499"/>
    </location>
</feature>
<comment type="subcellular location">
    <subcellularLocation>
        <location evidence="1">Cytoplasm</location>
    </subcellularLocation>
</comment>
<comment type="subunit">
    <text evidence="6">Monomer. Homodimer. Forms a complex composed of HOP and chaperones HSP70 and HSP90; the interaction is stronger in the absence of ATP. Interacts (via TPR 1, 2, 3, 7, 8 and 9 repeats) with HSP70 (via C-terminus); the interaction is direct and is stronger in the absence of ATP. Interacts (via TPR 4, 5 and 6 repeats) with HSP90 (via C-terminus); the interaction is direct.</text>
</comment>
<evidence type="ECO:0000256" key="8">
    <source>
        <dbReference type="ARBA" id="ARBA00076447"/>
    </source>
</evidence>
<evidence type="ECO:0000256" key="2">
    <source>
        <dbReference type="ARBA" id="ARBA00022490"/>
    </source>
</evidence>
<feature type="repeat" description="TPR" evidence="9">
    <location>
        <begin position="72"/>
        <end position="105"/>
    </location>
</feature>
<reference evidence="13" key="1">
    <citation type="submission" date="2021-01" db="EMBL/GenBank/DDBJ databases">
        <authorList>
            <consortium name="Genoscope - CEA"/>
            <person name="William W."/>
        </authorList>
    </citation>
    <scope>NUCLEOTIDE SEQUENCE</scope>
</reference>
<evidence type="ECO:0000256" key="10">
    <source>
        <dbReference type="SAM" id="Coils"/>
    </source>
</evidence>
<dbReference type="PROSITE" id="PS50005">
    <property type="entry name" value="TPR"/>
    <property type="match status" value="6"/>
</dbReference>
<feature type="repeat" description="TPR" evidence="9">
    <location>
        <begin position="432"/>
        <end position="465"/>
    </location>
</feature>
<dbReference type="SMART" id="SM00727">
    <property type="entry name" value="STI1"/>
    <property type="match status" value="2"/>
</dbReference>
<sequence>MSTAQQFKDLGNQAFKENKFEEAAKFYSQAIQLNPNDHILYSNRSGAYASLSKYQDALADAEKCISLNPDFAKGYQRKGLALHYLGEFEKAVDVYKQGLAKDPNNSLLQEGLKAAQTELQGTQNNPFASALKNPNIIKLLGILQKDPRTSAFASDPTFMQLIGLMISNPQMASQFMQTDPRIQAALSVILENPEAQQIFFSEFAGKVKKTDGEKKDEPQQPSQKMEEEHPQTQQEQHHHPHFEQTSQKQHSQPPPKPQPQLEEWEIQKNLGNDEYKNKNFEKALQYYNAALQLNKDEALLYNNKAAVFIEQKLYNEALEVIDEGLKILEVHSSFQKKAKLLARKAKIYSLQNKIDDAIQLYEKSLVEDHVQSVKDELKKLQKLQKDLEAQNYLNPELGEEANTKGGEAFKAGKFPDAIQFYNDAVKRNPKEPKYYCNRATAYMKLMEFPNAVSDLEKCLQLDPKYLKAYVKKANCHFVMKEFHKAKTVYEKGLELDPTNVEMQQGLEKVRFSILQGSGSEEEQQQRAKRAMQDPEIQQILREPEVINLLNDMKDHPQDGLKAIKQNPSLAAKIEKLIEAGVLKTG</sequence>
<feature type="region of interest" description="Disordered" evidence="11">
    <location>
        <begin position="207"/>
        <end position="260"/>
    </location>
</feature>
<dbReference type="GO" id="GO:0051879">
    <property type="term" value="F:Hsp90 protein binding"/>
    <property type="evidence" value="ECO:0007669"/>
    <property type="project" value="TreeGrafter"/>
</dbReference>
<dbReference type="InterPro" id="IPR013105">
    <property type="entry name" value="TPR_2"/>
</dbReference>
<evidence type="ECO:0000256" key="1">
    <source>
        <dbReference type="ARBA" id="ARBA00004496"/>
    </source>
</evidence>
<feature type="domain" description="STI1" evidence="12">
    <location>
        <begin position="533"/>
        <end position="573"/>
    </location>
</feature>
<dbReference type="GO" id="GO:0005737">
    <property type="term" value="C:cytoplasm"/>
    <property type="evidence" value="ECO:0007669"/>
    <property type="project" value="UniProtKB-SubCell"/>
</dbReference>
<feature type="repeat" description="TPR" evidence="9">
    <location>
        <begin position="38"/>
        <end position="71"/>
    </location>
</feature>
<feature type="compositionally biased region" description="Basic and acidic residues" evidence="11">
    <location>
        <begin position="208"/>
        <end position="230"/>
    </location>
</feature>
<dbReference type="InterPro" id="IPR041243">
    <property type="entry name" value="STI1/HOP_DP"/>
</dbReference>
<dbReference type="SMART" id="SM00028">
    <property type="entry name" value="TPR"/>
    <property type="match status" value="9"/>
</dbReference>
<dbReference type="Pfam" id="PF13181">
    <property type="entry name" value="TPR_8"/>
    <property type="match status" value="2"/>
</dbReference>
<comment type="caution">
    <text evidence="13">The sequence shown here is derived from an EMBL/GenBank/DDBJ whole genome shotgun (WGS) entry which is preliminary data.</text>
</comment>
<evidence type="ECO:0000256" key="6">
    <source>
        <dbReference type="ARBA" id="ARBA00066016"/>
    </source>
</evidence>
<comment type="function">
    <text evidence="5">Acts as a co-chaperone and mediates the association of the chaperones HSP70 and HSP90 probably facilitating substrate transfer from HSP70 to HSP90. Stimulates HSP70 ATPase activity and, in contrast, inhibits HSP90 ATPase activity.</text>
</comment>
<proteinExistence type="predicted"/>
<dbReference type="PANTHER" id="PTHR22904">
    <property type="entry name" value="TPR REPEAT CONTAINING PROTEIN"/>
    <property type="match status" value="1"/>
</dbReference>
<dbReference type="PROSITE" id="PS50293">
    <property type="entry name" value="TPR_REGION"/>
    <property type="match status" value="1"/>
</dbReference>
<feature type="coiled-coil region" evidence="10">
    <location>
        <begin position="363"/>
        <end position="390"/>
    </location>
</feature>
<dbReference type="Pfam" id="PF17830">
    <property type="entry name" value="STI1-HOP_DP"/>
    <property type="match status" value="2"/>
</dbReference>
<dbReference type="Pfam" id="PF07719">
    <property type="entry name" value="TPR_2"/>
    <property type="match status" value="2"/>
</dbReference>
<dbReference type="EMBL" id="CAJJDN010000020">
    <property type="protein sequence ID" value="CAD8065040.1"/>
    <property type="molecule type" value="Genomic_DNA"/>
</dbReference>
<protein>
    <recommendedName>
        <fullName evidence="7">Hsp70-Hsp90 organising protein</fullName>
    </recommendedName>
    <alternativeName>
        <fullName evidence="8">Stress-inducible protein 1</fullName>
    </alternativeName>
</protein>
<evidence type="ECO:0000259" key="12">
    <source>
        <dbReference type="SMART" id="SM00727"/>
    </source>
</evidence>
<dbReference type="Proteomes" id="UP000692954">
    <property type="component" value="Unassembled WGS sequence"/>
</dbReference>
<evidence type="ECO:0000256" key="3">
    <source>
        <dbReference type="ARBA" id="ARBA00022737"/>
    </source>
</evidence>
<keyword evidence="10" id="KW-0175">Coiled coil</keyword>
<dbReference type="Pfam" id="PF00515">
    <property type="entry name" value="TPR_1"/>
    <property type="match status" value="2"/>
</dbReference>
<dbReference type="FunFam" id="1.25.40.10:FF:000020">
    <property type="entry name" value="Stress-induced phosphoprotein 1"/>
    <property type="match status" value="1"/>
</dbReference>
<keyword evidence="4 9" id="KW-0802">TPR repeat</keyword>
<dbReference type="InterPro" id="IPR006636">
    <property type="entry name" value="STI1_HS-bd"/>
</dbReference>
<evidence type="ECO:0000256" key="4">
    <source>
        <dbReference type="ARBA" id="ARBA00022803"/>
    </source>
</evidence>
<gene>
    <name evidence="13" type="ORF">PSON_ATCC_30995.1.T0200007</name>
</gene>
<feature type="repeat" description="TPR" evidence="9">
    <location>
        <begin position="264"/>
        <end position="297"/>
    </location>
</feature>
<evidence type="ECO:0000256" key="7">
    <source>
        <dbReference type="ARBA" id="ARBA00074766"/>
    </source>
</evidence>
<evidence type="ECO:0000313" key="13">
    <source>
        <dbReference type="EMBL" id="CAD8065040.1"/>
    </source>
</evidence>
<evidence type="ECO:0000256" key="11">
    <source>
        <dbReference type="SAM" id="MobiDB-lite"/>
    </source>
</evidence>
<name>A0A8S1LAE2_9CILI</name>
<evidence type="ECO:0000313" key="14">
    <source>
        <dbReference type="Proteomes" id="UP000692954"/>
    </source>
</evidence>
<dbReference type="PANTHER" id="PTHR22904:SF523">
    <property type="entry name" value="STRESS-INDUCED-PHOSPHOPROTEIN 1"/>
    <property type="match status" value="1"/>
</dbReference>
<evidence type="ECO:0000256" key="5">
    <source>
        <dbReference type="ARBA" id="ARBA00056105"/>
    </source>
</evidence>
<keyword evidence="2" id="KW-0963">Cytoplasm</keyword>
<feature type="repeat" description="TPR" evidence="9">
    <location>
        <begin position="4"/>
        <end position="37"/>
    </location>
</feature>
<accession>A0A8S1LAE2</accession>
<dbReference type="AlphaFoldDB" id="A0A8S1LAE2"/>